<reference evidence="12" key="1">
    <citation type="journal article" date="2019" name="Int. J. Syst. Evol. Microbiol.">
        <title>The Global Catalogue of Microorganisms (GCM) 10K type strain sequencing project: providing services to taxonomists for standard genome sequencing and annotation.</title>
        <authorList>
            <consortium name="The Broad Institute Genomics Platform"/>
            <consortium name="The Broad Institute Genome Sequencing Center for Infectious Disease"/>
            <person name="Wu L."/>
            <person name="Ma J."/>
        </authorList>
    </citation>
    <scope>NUCLEOTIDE SEQUENCE [LARGE SCALE GENOMIC DNA]</scope>
    <source>
        <strain evidence="12">CCUG 62221</strain>
    </source>
</reference>
<evidence type="ECO:0000256" key="5">
    <source>
        <dbReference type="ARBA" id="ARBA00022801"/>
    </source>
</evidence>
<feature type="domain" description="GTP cyclohydrolase II" evidence="10">
    <location>
        <begin position="13"/>
        <end position="175"/>
    </location>
</feature>
<dbReference type="NCBIfam" id="TIGR00505">
    <property type="entry name" value="ribA"/>
    <property type="match status" value="1"/>
</dbReference>
<dbReference type="EC" id="3.5.4.25" evidence="9"/>
<feature type="binding site" evidence="9">
    <location>
        <begin position="54"/>
        <end position="58"/>
    </location>
    <ligand>
        <name>GTP</name>
        <dbReference type="ChEBI" id="CHEBI:37565"/>
    </ligand>
</feature>
<dbReference type="InterPro" id="IPR032677">
    <property type="entry name" value="GTP_cyclohydro_II"/>
</dbReference>
<comment type="similarity">
    <text evidence="9">Belongs to the GTP cyclohydrolase II family.</text>
</comment>
<dbReference type="InterPro" id="IPR036144">
    <property type="entry name" value="RibA-like_sf"/>
</dbReference>
<evidence type="ECO:0000313" key="11">
    <source>
        <dbReference type="EMBL" id="MFD1294377.1"/>
    </source>
</evidence>
<dbReference type="GO" id="GO:0003935">
    <property type="term" value="F:GTP cyclohydrolase II activity"/>
    <property type="evidence" value="ECO:0007669"/>
    <property type="project" value="UniProtKB-EC"/>
</dbReference>
<dbReference type="RefSeq" id="WP_386809564.1">
    <property type="nucleotide sequence ID" value="NZ_JBHTMV010000004.1"/>
</dbReference>
<keyword evidence="4 9" id="KW-0547">Nucleotide-binding</keyword>
<dbReference type="EMBL" id="JBHTMV010000004">
    <property type="protein sequence ID" value="MFD1294377.1"/>
    <property type="molecule type" value="Genomic_DNA"/>
</dbReference>
<evidence type="ECO:0000256" key="4">
    <source>
        <dbReference type="ARBA" id="ARBA00022741"/>
    </source>
</evidence>
<evidence type="ECO:0000256" key="1">
    <source>
        <dbReference type="ARBA" id="ARBA00004853"/>
    </source>
</evidence>
<dbReference type="Proteomes" id="UP001597241">
    <property type="component" value="Unassembled WGS sequence"/>
</dbReference>
<organism evidence="11 12">
    <name type="scientific">Lutibacter holmesii</name>
    <dbReference type="NCBI Taxonomy" id="1137985"/>
    <lineage>
        <taxon>Bacteria</taxon>
        <taxon>Pseudomonadati</taxon>
        <taxon>Bacteroidota</taxon>
        <taxon>Flavobacteriia</taxon>
        <taxon>Flavobacteriales</taxon>
        <taxon>Flavobacteriaceae</taxon>
        <taxon>Lutibacter</taxon>
    </lineage>
</organism>
<dbReference type="SUPFAM" id="SSF142695">
    <property type="entry name" value="RibA-like"/>
    <property type="match status" value="1"/>
</dbReference>
<feature type="binding site" evidence="9">
    <location>
        <begin position="97"/>
        <end position="99"/>
    </location>
    <ligand>
        <name>GTP</name>
        <dbReference type="ChEBI" id="CHEBI:37565"/>
    </ligand>
</feature>
<feature type="binding site" evidence="9">
    <location>
        <position position="75"/>
    </location>
    <ligand>
        <name>GTP</name>
        <dbReference type="ChEBI" id="CHEBI:37565"/>
    </ligand>
</feature>
<keyword evidence="12" id="KW-1185">Reference proteome</keyword>
<dbReference type="PANTHER" id="PTHR21327">
    <property type="entry name" value="GTP CYCLOHYDROLASE II-RELATED"/>
    <property type="match status" value="1"/>
</dbReference>
<dbReference type="Pfam" id="PF00925">
    <property type="entry name" value="GTP_cyclohydro2"/>
    <property type="match status" value="1"/>
</dbReference>
<evidence type="ECO:0000256" key="3">
    <source>
        <dbReference type="ARBA" id="ARBA00022723"/>
    </source>
</evidence>
<feature type="binding site" evidence="9">
    <location>
        <position position="154"/>
    </location>
    <ligand>
        <name>GTP</name>
        <dbReference type="ChEBI" id="CHEBI:37565"/>
    </ligand>
</feature>
<evidence type="ECO:0000313" key="12">
    <source>
        <dbReference type="Proteomes" id="UP001597241"/>
    </source>
</evidence>
<comment type="pathway">
    <text evidence="1 9">Cofactor biosynthesis; riboflavin biosynthesis; 5-amino-6-(D-ribitylamino)uracil from GTP: step 1/4.</text>
</comment>
<keyword evidence="2 9" id="KW-0686">Riboflavin biosynthesis</keyword>
<feature type="binding site" evidence="9">
    <location>
        <position position="70"/>
    </location>
    <ligand>
        <name>Zn(2+)</name>
        <dbReference type="ChEBI" id="CHEBI:29105"/>
        <note>catalytic</note>
    </ligand>
</feature>
<dbReference type="PANTHER" id="PTHR21327:SF18">
    <property type="entry name" value="3,4-DIHYDROXY-2-BUTANONE 4-PHOSPHATE SYNTHASE"/>
    <property type="match status" value="1"/>
</dbReference>
<comment type="catalytic activity">
    <reaction evidence="8 9">
        <text>GTP + 4 H2O = 2,5-diamino-6-hydroxy-4-(5-phosphoribosylamino)-pyrimidine + formate + 2 phosphate + 3 H(+)</text>
        <dbReference type="Rhea" id="RHEA:23704"/>
        <dbReference type="ChEBI" id="CHEBI:15377"/>
        <dbReference type="ChEBI" id="CHEBI:15378"/>
        <dbReference type="ChEBI" id="CHEBI:15740"/>
        <dbReference type="ChEBI" id="CHEBI:37565"/>
        <dbReference type="ChEBI" id="CHEBI:43474"/>
        <dbReference type="ChEBI" id="CHEBI:58614"/>
        <dbReference type="EC" id="3.5.4.25"/>
    </reaction>
</comment>
<evidence type="ECO:0000256" key="7">
    <source>
        <dbReference type="ARBA" id="ARBA00023134"/>
    </source>
</evidence>
<keyword evidence="3 9" id="KW-0479">Metal-binding</keyword>
<comment type="cofactor">
    <cofactor evidence="9">
        <name>Zn(2+)</name>
        <dbReference type="ChEBI" id="CHEBI:29105"/>
    </cofactor>
    <text evidence="9">Binds 1 zinc ion per subunit.</text>
</comment>
<comment type="caution">
    <text evidence="11">The sequence shown here is derived from an EMBL/GenBank/DDBJ whole genome shotgun (WGS) entry which is preliminary data.</text>
</comment>
<accession>A0ABW3WR56</accession>
<dbReference type="NCBIfam" id="NF001591">
    <property type="entry name" value="PRK00393.1"/>
    <property type="match status" value="1"/>
</dbReference>
<gene>
    <name evidence="9 11" type="primary">ribA</name>
    <name evidence="11" type="ORF">ACFQ5N_11070</name>
</gene>
<keyword evidence="5 9" id="KW-0378">Hydrolase</keyword>
<feature type="active site" description="Nucleophile" evidence="9">
    <location>
        <position position="133"/>
    </location>
</feature>
<sequence length="207" mass="23253">MPQKETTVLVGERVKLPTKYGDFELVPFQEKKNGLEHMALVKGNFTENDTVITRIHSACATGDLFGSLKCDCGDQLIKAIQTIEENGKGAIIYLQQEGRGIGLMNKMKAYKLQENGMDTIEANLHLGFAPDERKYQIAAIILNLLHIKNIKLLTNNPDKIDGLTEHGIQVVERIPLIIKPNPFNINYLQTKKKQMGHLYEINKLAAQ</sequence>
<evidence type="ECO:0000256" key="9">
    <source>
        <dbReference type="HAMAP-Rule" id="MF_00179"/>
    </source>
</evidence>
<evidence type="ECO:0000259" key="10">
    <source>
        <dbReference type="Pfam" id="PF00925"/>
    </source>
</evidence>
<dbReference type="HAMAP" id="MF_00179">
    <property type="entry name" value="RibA"/>
    <property type="match status" value="1"/>
</dbReference>
<dbReference type="Gene3D" id="3.40.50.10990">
    <property type="entry name" value="GTP cyclohydrolase II"/>
    <property type="match status" value="1"/>
</dbReference>
<feature type="binding site" evidence="9">
    <location>
        <position position="119"/>
    </location>
    <ligand>
        <name>GTP</name>
        <dbReference type="ChEBI" id="CHEBI:37565"/>
    </ligand>
</feature>
<evidence type="ECO:0000256" key="6">
    <source>
        <dbReference type="ARBA" id="ARBA00022833"/>
    </source>
</evidence>
<comment type="function">
    <text evidence="9">Catalyzes the conversion of GTP to 2,5-diamino-6-ribosylamino-4(3H)-pyrimidinone 5'-phosphate (DARP), formate and pyrophosphate.</text>
</comment>
<dbReference type="InterPro" id="IPR000926">
    <property type="entry name" value="RibA"/>
</dbReference>
<feature type="active site" description="Proton acceptor" evidence="9">
    <location>
        <position position="131"/>
    </location>
</feature>
<keyword evidence="6 9" id="KW-0862">Zinc</keyword>
<feature type="binding site" evidence="9">
    <location>
        <position position="59"/>
    </location>
    <ligand>
        <name>Zn(2+)</name>
        <dbReference type="ChEBI" id="CHEBI:29105"/>
        <note>catalytic</note>
    </ligand>
</feature>
<proteinExistence type="inferred from homology"/>
<dbReference type="CDD" id="cd00641">
    <property type="entry name" value="GTP_cyclohydro2"/>
    <property type="match status" value="1"/>
</dbReference>
<feature type="binding site" evidence="9">
    <location>
        <position position="72"/>
    </location>
    <ligand>
        <name>Zn(2+)</name>
        <dbReference type="ChEBI" id="CHEBI:29105"/>
        <note>catalytic</note>
    </ligand>
</feature>
<keyword evidence="7 9" id="KW-0342">GTP-binding</keyword>
<protein>
    <recommendedName>
        <fullName evidence="9">GTP cyclohydrolase-2</fullName>
        <ecNumber evidence="9">3.5.4.25</ecNumber>
    </recommendedName>
    <alternativeName>
        <fullName evidence="9">GTP cyclohydrolase II</fullName>
    </alternativeName>
</protein>
<feature type="binding site" evidence="9">
    <location>
        <position position="159"/>
    </location>
    <ligand>
        <name>GTP</name>
        <dbReference type="ChEBI" id="CHEBI:37565"/>
    </ligand>
</feature>
<evidence type="ECO:0000256" key="2">
    <source>
        <dbReference type="ARBA" id="ARBA00022619"/>
    </source>
</evidence>
<evidence type="ECO:0000256" key="8">
    <source>
        <dbReference type="ARBA" id="ARBA00049295"/>
    </source>
</evidence>
<name>A0ABW3WR56_9FLAO</name>